<feature type="transmembrane region" description="Helical" evidence="6">
    <location>
        <begin position="288"/>
        <end position="313"/>
    </location>
</feature>
<dbReference type="PANTHER" id="PTHR30250:SF11">
    <property type="entry name" value="O-ANTIGEN TRANSPORTER-RELATED"/>
    <property type="match status" value="1"/>
</dbReference>
<reference evidence="7 8" key="1">
    <citation type="submission" date="2020-01" db="EMBL/GenBank/DDBJ databases">
        <authorList>
            <person name="Kim M.K."/>
        </authorList>
    </citation>
    <scope>NUCLEOTIDE SEQUENCE [LARGE SCALE GENOMIC DNA]</scope>
    <source>
        <strain evidence="7 8">172606-1</strain>
    </source>
</reference>
<dbReference type="Proteomes" id="UP000480178">
    <property type="component" value="Chromosome"/>
</dbReference>
<evidence type="ECO:0000313" key="7">
    <source>
        <dbReference type="EMBL" id="QHT68495.1"/>
    </source>
</evidence>
<dbReference type="KEGG" id="rhoz:GXP67_18520"/>
<protein>
    <submittedName>
        <fullName evidence="7">Oligosaccharide flippase family protein</fullName>
    </submittedName>
</protein>
<name>A0A6C0GKG9_9BACT</name>
<comment type="subcellular location">
    <subcellularLocation>
        <location evidence="1">Cell membrane</location>
        <topology evidence="1">Multi-pass membrane protein</topology>
    </subcellularLocation>
</comment>
<feature type="transmembrane region" description="Helical" evidence="6">
    <location>
        <begin position="143"/>
        <end position="164"/>
    </location>
</feature>
<evidence type="ECO:0000256" key="2">
    <source>
        <dbReference type="ARBA" id="ARBA00022475"/>
    </source>
</evidence>
<gene>
    <name evidence="7" type="ORF">GXP67_18520</name>
</gene>
<sequence length="432" mass="48063">MNSFLKKPQVLSLTANILASSAGFISIWVLVRLLNAADLGMWMLYLTVFAFADMLRSGSIQTAFIRLVADSTYAFVKGSAWFIALAITMLLIGIFYISLLIFSFSHVFPIPAYYPAILFFVSLPSAMAIWFMQSEGKFNIILYIRLLITLPFLLFNLSGFFFPFSLLEVIEAHVICNALASGIVIVSGWAEIKEIVFINKKSLVSLFRFGKYSVGTLIGANLLKSSDIFMINWFLGPSAVALYTLPYKLIELIEIPIRSFATTAMPLLSQYSARNDIKAVQGVFNRNIGFLILLIIPFAVIGMWLADSILLIIAGESYMGSADIFRCFIFYSLFLPLDRFLGITLDCLNKPYLNFIKVAASVIINVLANVYVLNAFQSPVAVAATTILTIICAVIIGITLLRKIMAVNLVCIFQEGFRTMSQSLHKILPHKV</sequence>
<dbReference type="EMBL" id="CP048222">
    <property type="protein sequence ID" value="QHT68495.1"/>
    <property type="molecule type" value="Genomic_DNA"/>
</dbReference>
<feature type="transmembrane region" description="Helical" evidence="6">
    <location>
        <begin position="355"/>
        <end position="374"/>
    </location>
</feature>
<keyword evidence="8" id="KW-1185">Reference proteome</keyword>
<feature type="transmembrane region" description="Helical" evidence="6">
    <location>
        <begin position="380"/>
        <end position="401"/>
    </location>
</feature>
<dbReference type="GO" id="GO:0005886">
    <property type="term" value="C:plasma membrane"/>
    <property type="evidence" value="ECO:0007669"/>
    <property type="project" value="UniProtKB-SubCell"/>
</dbReference>
<feature type="transmembrane region" description="Helical" evidence="6">
    <location>
        <begin position="170"/>
        <end position="190"/>
    </location>
</feature>
<feature type="transmembrane region" description="Helical" evidence="6">
    <location>
        <begin position="112"/>
        <end position="131"/>
    </location>
</feature>
<evidence type="ECO:0000256" key="1">
    <source>
        <dbReference type="ARBA" id="ARBA00004651"/>
    </source>
</evidence>
<keyword evidence="3 6" id="KW-0812">Transmembrane</keyword>
<keyword evidence="4 6" id="KW-1133">Transmembrane helix</keyword>
<feature type="transmembrane region" description="Helical" evidence="6">
    <location>
        <begin position="43"/>
        <end position="69"/>
    </location>
</feature>
<organism evidence="7 8">
    <name type="scientific">Rhodocytophaga rosea</name>
    <dbReference type="NCBI Taxonomy" id="2704465"/>
    <lineage>
        <taxon>Bacteria</taxon>
        <taxon>Pseudomonadati</taxon>
        <taxon>Bacteroidota</taxon>
        <taxon>Cytophagia</taxon>
        <taxon>Cytophagales</taxon>
        <taxon>Rhodocytophagaceae</taxon>
        <taxon>Rhodocytophaga</taxon>
    </lineage>
</organism>
<evidence type="ECO:0000256" key="4">
    <source>
        <dbReference type="ARBA" id="ARBA00022989"/>
    </source>
</evidence>
<evidence type="ECO:0000256" key="3">
    <source>
        <dbReference type="ARBA" id="ARBA00022692"/>
    </source>
</evidence>
<evidence type="ECO:0000256" key="6">
    <source>
        <dbReference type="SAM" id="Phobius"/>
    </source>
</evidence>
<dbReference type="AlphaFoldDB" id="A0A6C0GKG9"/>
<dbReference type="PANTHER" id="PTHR30250">
    <property type="entry name" value="PST FAMILY PREDICTED COLANIC ACID TRANSPORTER"/>
    <property type="match status" value="1"/>
</dbReference>
<accession>A0A6C0GKG9</accession>
<keyword evidence="2" id="KW-1003">Cell membrane</keyword>
<dbReference type="InterPro" id="IPR050833">
    <property type="entry name" value="Poly_Biosynth_Transport"/>
</dbReference>
<dbReference type="Pfam" id="PF13440">
    <property type="entry name" value="Polysacc_synt_3"/>
    <property type="match status" value="1"/>
</dbReference>
<evidence type="ECO:0000256" key="5">
    <source>
        <dbReference type="ARBA" id="ARBA00023136"/>
    </source>
</evidence>
<proteinExistence type="predicted"/>
<feature type="transmembrane region" description="Helical" evidence="6">
    <location>
        <begin position="12"/>
        <end position="31"/>
    </location>
</feature>
<evidence type="ECO:0000313" key="8">
    <source>
        <dbReference type="Proteomes" id="UP000480178"/>
    </source>
</evidence>
<keyword evidence="5 6" id="KW-0472">Membrane</keyword>
<feature type="transmembrane region" description="Helical" evidence="6">
    <location>
        <begin position="81"/>
        <end position="106"/>
    </location>
</feature>